<organism evidence="2 3">
    <name type="scientific">Brassica carinata</name>
    <name type="common">Ethiopian mustard</name>
    <name type="synonym">Abyssinian cabbage</name>
    <dbReference type="NCBI Taxonomy" id="52824"/>
    <lineage>
        <taxon>Eukaryota</taxon>
        <taxon>Viridiplantae</taxon>
        <taxon>Streptophyta</taxon>
        <taxon>Embryophyta</taxon>
        <taxon>Tracheophyta</taxon>
        <taxon>Spermatophyta</taxon>
        <taxon>Magnoliopsida</taxon>
        <taxon>eudicotyledons</taxon>
        <taxon>Gunneridae</taxon>
        <taxon>Pentapetalae</taxon>
        <taxon>rosids</taxon>
        <taxon>malvids</taxon>
        <taxon>Brassicales</taxon>
        <taxon>Brassicaceae</taxon>
        <taxon>Brassiceae</taxon>
        <taxon>Brassica</taxon>
    </lineage>
</organism>
<keyword evidence="3" id="KW-1185">Reference proteome</keyword>
<name>A0A8X7P2C0_BRACI</name>
<comment type="caution">
    <text evidence="2">The sequence shown here is derived from an EMBL/GenBank/DDBJ whole genome shotgun (WGS) entry which is preliminary data.</text>
</comment>
<reference evidence="2 3" key="1">
    <citation type="submission" date="2020-02" db="EMBL/GenBank/DDBJ databases">
        <authorList>
            <person name="Ma Q."/>
            <person name="Huang Y."/>
            <person name="Song X."/>
            <person name="Pei D."/>
        </authorList>
    </citation>
    <scope>NUCLEOTIDE SEQUENCE [LARGE SCALE GENOMIC DNA]</scope>
    <source>
        <strain evidence="2">Sxm20200214</strain>
        <tissue evidence="2">Leaf</tissue>
    </source>
</reference>
<sequence length="92" mass="9864">MRSLRLSTAVVAAVFICLSIMQSLTGAVAYYPPPPDMCVFPYGTCSSSDPSGETCKERCLTSDRDNFVDGICITDPGTCMCCFGFGDLKKEA</sequence>
<accession>A0A8X7P2C0</accession>
<proteinExistence type="predicted"/>
<feature type="signal peptide" evidence="1">
    <location>
        <begin position="1"/>
        <end position="29"/>
    </location>
</feature>
<evidence type="ECO:0000256" key="1">
    <source>
        <dbReference type="SAM" id="SignalP"/>
    </source>
</evidence>
<gene>
    <name evidence="2" type="ORF">Bca52824_093501</name>
</gene>
<keyword evidence="1" id="KW-0732">Signal</keyword>
<dbReference type="Proteomes" id="UP000886595">
    <property type="component" value="Unassembled WGS sequence"/>
</dbReference>
<protein>
    <recommendedName>
        <fullName evidence="4">Defensin-like protein</fullName>
    </recommendedName>
</protein>
<feature type="chain" id="PRO_5036445106" description="Defensin-like protein" evidence="1">
    <location>
        <begin position="30"/>
        <end position="92"/>
    </location>
</feature>
<dbReference type="OrthoDB" id="1052312at2759"/>
<evidence type="ECO:0008006" key="4">
    <source>
        <dbReference type="Google" id="ProtNLM"/>
    </source>
</evidence>
<dbReference type="EMBL" id="JAAMPC010000067">
    <property type="protein sequence ID" value="KAG2244654.1"/>
    <property type="molecule type" value="Genomic_DNA"/>
</dbReference>
<evidence type="ECO:0000313" key="3">
    <source>
        <dbReference type="Proteomes" id="UP000886595"/>
    </source>
</evidence>
<evidence type="ECO:0000313" key="2">
    <source>
        <dbReference type="EMBL" id="KAG2244654.1"/>
    </source>
</evidence>
<dbReference type="AlphaFoldDB" id="A0A8X7P2C0"/>